<dbReference type="RefSeq" id="WP_345410308.1">
    <property type="nucleotide sequence ID" value="NZ_BAABHO010000001.1"/>
</dbReference>
<feature type="binding site" evidence="5">
    <location>
        <begin position="123"/>
        <end position="126"/>
    </location>
    <ligand>
        <name>NADP(+)</name>
        <dbReference type="ChEBI" id="CHEBI:58349"/>
    </ligand>
</feature>
<comment type="pathway">
    <text evidence="5">Nucleotide-sugar biosynthesis; GDP-L-fucose biosynthesis via de novo pathway; GDP-L-fucose from GDP-alpha-D-mannose: step 2/2.</text>
</comment>
<dbReference type="PANTHER" id="PTHR43238">
    <property type="entry name" value="GDP-L-FUCOSE SYNTHASE"/>
    <property type="match status" value="1"/>
</dbReference>
<feature type="binding site" evidence="5">
    <location>
        <position position="205"/>
    </location>
    <ligand>
        <name>substrate</name>
    </ligand>
</feature>
<feature type="binding site" evidence="5">
    <location>
        <position position="220"/>
    </location>
    <ligand>
        <name>substrate</name>
    </ligand>
</feature>
<dbReference type="Pfam" id="PF01370">
    <property type="entry name" value="Epimerase"/>
    <property type="match status" value="1"/>
</dbReference>
<accession>A0ABP9A3X9</accession>
<evidence type="ECO:0000256" key="2">
    <source>
        <dbReference type="ARBA" id="ARBA00022857"/>
    </source>
</evidence>
<dbReference type="SUPFAM" id="SSF51735">
    <property type="entry name" value="NAD(P)-binding Rossmann-fold domains"/>
    <property type="match status" value="1"/>
</dbReference>
<dbReference type="InterPro" id="IPR036291">
    <property type="entry name" value="NAD(P)-bd_dom_sf"/>
</dbReference>
<feature type="binding site" evidence="5">
    <location>
        <position position="158"/>
    </location>
    <ligand>
        <name>NADP(+)</name>
        <dbReference type="ChEBI" id="CHEBI:58349"/>
    </ligand>
</feature>
<comment type="function">
    <text evidence="5">Catalyzes the two-step NADP-dependent conversion of GDP-4-dehydro-6-deoxy-D-mannose to GDP-fucose, involving an epimerase and a reductase reaction.</text>
</comment>
<dbReference type="Proteomes" id="UP001500928">
    <property type="component" value="Unassembled WGS sequence"/>
</dbReference>
<protein>
    <recommendedName>
        <fullName evidence="5">GDP-L-fucose synthase</fullName>
        <ecNumber evidence="5">1.1.1.271</ecNumber>
    </recommendedName>
    <alternativeName>
        <fullName evidence="5">GDP-4-keto-6-deoxy-D-mannose-3,5-epimerase-4-reductase</fullName>
    </alternativeName>
</protein>
<keyword evidence="5" id="KW-0511">Multifunctional enzyme</keyword>
<evidence type="ECO:0000256" key="3">
    <source>
        <dbReference type="ARBA" id="ARBA00023002"/>
    </source>
</evidence>
<dbReference type="Gene3D" id="3.90.25.10">
    <property type="entry name" value="UDP-galactose 4-epimerase, domain 1"/>
    <property type="match status" value="1"/>
</dbReference>
<evidence type="ECO:0000313" key="8">
    <source>
        <dbReference type="Proteomes" id="UP001500928"/>
    </source>
</evidence>
<gene>
    <name evidence="5" type="primary">fcl</name>
    <name evidence="7" type="ORF">GCM10023200_01520</name>
</gene>
<dbReference type="HAMAP" id="MF_00956">
    <property type="entry name" value="GDP_fucose_synth"/>
    <property type="match status" value="1"/>
</dbReference>
<feature type="binding site" evidence="5">
    <location>
        <position position="287"/>
    </location>
    <ligand>
        <name>substrate</name>
    </ligand>
</feature>
<dbReference type="EMBL" id="BAABHO010000001">
    <property type="protein sequence ID" value="GAA4772852.1"/>
    <property type="molecule type" value="Genomic_DNA"/>
</dbReference>
<dbReference type="InterPro" id="IPR001509">
    <property type="entry name" value="Epimerase_deHydtase"/>
</dbReference>
<keyword evidence="8" id="KW-1185">Reference proteome</keyword>
<feature type="site" description="Important for catalytic activity" evidence="5">
    <location>
        <position position="125"/>
    </location>
</feature>
<feature type="binding site" evidence="5">
    <location>
        <position position="197"/>
    </location>
    <ligand>
        <name>NADP(+)</name>
        <dbReference type="ChEBI" id="CHEBI:58349"/>
    </ligand>
</feature>
<evidence type="ECO:0000313" key="7">
    <source>
        <dbReference type="EMBL" id="GAA4772852.1"/>
    </source>
</evidence>
<organism evidence="7 8">
    <name type="scientific">Actinomycetospora chlora</name>
    <dbReference type="NCBI Taxonomy" id="663608"/>
    <lineage>
        <taxon>Bacteria</taxon>
        <taxon>Bacillati</taxon>
        <taxon>Actinomycetota</taxon>
        <taxon>Actinomycetes</taxon>
        <taxon>Pseudonocardiales</taxon>
        <taxon>Pseudonocardiaceae</taxon>
        <taxon>Actinomycetospora</taxon>
    </lineage>
</organism>
<evidence type="ECO:0000256" key="5">
    <source>
        <dbReference type="HAMAP-Rule" id="MF_00956"/>
    </source>
</evidence>
<name>A0ABP9A3X9_9PSEU</name>
<reference evidence="8" key="1">
    <citation type="journal article" date="2019" name="Int. J. Syst. Evol. Microbiol.">
        <title>The Global Catalogue of Microorganisms (GCM) 10K type strain sequencing project: providing services to taxonomists for standard genome sequencing and annotation.</title>
        <authorList>
            <consortium name="The Broad Institute Genomics Platform"/>
            <consortium name="The Broad Institute Genome Sequencing Center for Infectious Disease"/>
            <person name="Wu L."/>
            <person name="Ma J."/>
        </authorList>
    </citation>
    <scope>NUCLEOTIDE SEQUENCE [LARGE SCALE GENOMIC DNA]</scope>
    <source>
        <strain evidence="8">JCM 17979</strain>
    </source>
</reference>
<comment type="caution">
    <text evidence="7">The sequence shown here is derived from an EMBL/GenBank/DDBJ whole genome shotgun (WGS) entry which is preliminary data.</text>
</comment>
<comment type="catalytic activity">
    <reaction evidence="5">
        <text>GDP-beta-L-fucose + NADP(+) = GDP-4-dehydro-alpha-D-rhamnose + NADPH + H(+)</text>
        <dbReference type="Rhea" id="RHEA:18885"/>
        <dbReference type="ChEBI" id="CHEBI:15378"/>
        <dbReference type="ChEBI" id="CHEBI:57273"/>
        <dbReference type="ChEBI" id="CHEBI:57783"/>
        <dbReference type="ChEBI" id="CHEBI:57964"/>
        <dbReference type="ChEBI" id="CHEBI:58349"/>
        <dbReference type="EC" id="1.1.1.271"/>
    </reaction>
</comment>
<keyword evidence="2 5" id="KW-0521">NADP</keyword>
<feature type="domain" description="NAD-dependent epimerase/dehydratase" evidence="6">
    <location>
        <begin position="24"/>
        <end position="255"/>
    </location>
</feature>
<evidence type="ECO:0000256" key="4">
    <source>
        <dbReference type="ARBA" id="ARBA00023235"/>
    </source>
</evidence>
<evidence type="ECO:0000259" key="6">
    <source>
        <dbReference type="Pfam" id="PF01370"/>
    </source>
</evidence>
<keyword evidence="4 5" id="KW-0413">Isomerase</keyword>
<evidence type="ECO:0000256" key="1">
    <source>
        <dbReference type="ARBA" id="ARBA00005959"/>
    </source>
</evidence>
<feature type="binding site" evidence="5">
    <location>
        <begin position="181"/>
        <end position="184"/>
    </location>
    <ligand>
        <name>NADP(+)</name>
        <dbReference type="ChEBI" id="CHEBI:58349"/>
    </ligand>
</feature>
<dbReference type="PANTHER" id="PTHR43238:SF1">
    <property type="entry name" value="GDP-L-FUCOSE SYNTHASE"/>
    <property type="match status" value="1"/>
</dbReference>
<comment type="similarity">
    <text evidence="1 5">Belongs to the NAD(P)-dependent epimerase/dehydratase family. Fucose synthase subfamily.</text>
</comment>
<feature type="site" description="Important for catalytic activity" evidence="5">
    <location>
        <position position="127"/>
    </location>
</feature>
<feature type="active site" description="Proton donor/acceptor" evidence="5">
    <location>
        <position position="154"/>
    </location>
</feature>
<proteinExistence type="inferred from homology"/>
<dbReference type="InterPro" id="IPR028614">
    <property type="entry name" value="GDP_fucose/colitose_synth"/>
</dbReference>
<dbReference type="CDD" id="cd05239">
    <property type="entry name" value="GDP_FS_SDR_e"/>
    <property type="match status" value="1"/>
</dbReference>
<dbReference type="EC" id="1.1.1.271" evidence="5"/>
<dbReference type="Gene3D" id="3.40.50.720">
    <property type="entry name" value="NAD(P)-binding Rossmann-like Domain"/>
    <property type="match status" value="1"/>
</dbReference>
<sequence length="346" mass="37222">MTDASPDPLDGWELGRPLPRDARVFVAGSSGLVGSAVVRHLRAAGFTDVVGVRSAQVDLRDAEATARFLDDTAPAIVVDAAARVGGIAANAAEPVEFLHDNLRIQANLLDAAHRVGVPRLLLLGSSCIYPKFAEQPIREDSLLTGALEPTNDAYAIAKIAGIMGVQSYRREYGRAWISAMPTNLYGPGDNFDLEKSHVLPALMRKFHEATVSGAPTVTVWGTGTPRREFLHVDDLASACLHLLETYDDPAPINVGVGEDVPIADLAALVAHTVGFRGEIVYDTSRPDGTPRKLLDVSRLQALGWKPTIGLAEGLASTYQWFLEQLRETQHQGEHADRGARPGEGTR</sequence>
<feature type="binding site" evidence="5">
    <location>
        <position position="227"/>
    </location>
    <ligand>
        <name>substrate</name>
    </ligand>
</feature>
<keyword evidence="3 5" id="KW-0560">Oxidoreductase</keyword>
<feature type="binding site" evidence="5">
    <location>
        <begin position="28"/>
        <end position="34"/>
    </location>
    <ligand>
        <name>NADP(+)</name>
        <dbReference type="ChEBI" id="CHEBI:58349"/>
    </ligand>
</feature>